<dbReference type="EMBL" id="ADJN01000026">
    <property type="protein sequence ID" value="EFD05359.1"/>
    <property type="molecule type" value="Genomic_DNA"/>
</dbReference>
<proteinExistence type="predicted"/>
<dbReference type="AlphaFoldDB" id="D3MR89"/>
<dbReference type="Proteomes" id="UP000004206">
    <property type="component" value="Unassembled WGS sequence"/>
</dbReference>
<gene>
    <name evidence="1" type="ORF">HMPREF0631_0998</name>
</gene>
<protein>
    <submittedName>
        <fullName evidence="1">Uncharacterized protein</fullName>
    </submittedName>
</protein>
<organism evidence="1 2">
    <name type="scientific">Peptostreptococcus anaerobius 653-L</name>
    <dbReference type="NCBI Taxonomy" id="596329"/>
    <lineage>
        <taxon>Bacteria</taxon>
        <taxon>Bacillati</taxon>
        <taxon>Bacillota</taxon>
        <taxon>Clostridia</taxon>
        <taxon>Peptostreptococcales</taxon>
        <taxon>Peptostreptococcaceae</taxon>
        <taxon>Peptostreptococcus</taxon>
    </lineage>
</organism>
<sequence>MIGGLFVMGRTKSVQTDIAILAVFVYTYNKDTSIYINFAI</sequence>
<accession>D3MR89</accession>
<reference evidence="1 2" key="1">
    <citation type="submission" date="2010-01" db="EMBL/GenBank/DDBJ databases">
        <authorList>
            <person name="Dodson R."/>
            <person name="Madupu R."/>
            <person name="Durkin A.S."/>
            <person name="Torralba M."/>
            <person name="Methe B."/>
            <person name="Sutton G.G."/>
            <person name="Strausberg R.L."/>
            <person name="Nelson K.E."/>
        </authorList>
    </citation>
    <scope>NUCLEOTIDE SEQUENCE [LARGE SCALE GENOMIC DNA]</scope>
    <source>
        <strain evidence="1 2">653-L</strain>
    </source>
</reference>
<evidence type="ECO:0000313" key="2">
    <source>
        <dbReference type="Proteomes" id="UP000004206"/>
    </source>
</evidence>
<keyword evidence="2" id="KW-1185">Reference proteome</keyword>
<evidence type="ECO:0000313" key="1">
    <source>
        <dbReference type="EMBL" id="EFD05359.1"/>
    </source>
</evidence>
<name>D3MR89_9FIRM</name>
<comment type="caution">
    <text evidence="1">The sequence shown here is derived from an EMBL/GenBank/DDBJ whole genome shotgun (WGS) entry which is preliminary data.</text>
</comment>